<dbReference type="GO" id="GO:0015833">
    <property type="term" value="P:peptide transport"/>
    <property type="evidence" value="ECO:0007669"/>
    <property type="project" value="TreeGrafter"/>
</dbReference>
<dbReference type="Gene3D" id="3.40.190.10">
    <property type="entry name" value="Periplasmic binding protein-like II"/>
    <property type="match status" value="1"/>
</dbReference>
<evidence type="ECO:0000256" key="1">
    <source>
        <dbReference type="SAM" id="SignalP"/>
    </source>
</evidence>
<gene>
    <name evidence="3" type="ORF">GCM10017772_41160</name>
</gene>
<dbReference type="CDD" id="cd00995">
    <property type="entry name" value="PBP2_NikA_DppA_OppA_like"/>
    <property type="match status" value="1"/>
</dbReference>
<dbReference type="GO" id="GO:1904680">
    <property type="term" value="F:peptide transmembrane transporter activity"/>
    <property type="evidence" value="ECO:0007669"/>
    <property type="project" value="TreeGrafter"/>
</dbReference>
<dbReference type="EMBL" id="BNAS01000007">
    <property type="protein sequence ID" value="GHH78267.1"/>
    <property type="molecule type" value="Genomic_DNA"/>
</dbReference>
<dbReference type="Pfam" id="PF00496">
    <property type="entry name" value="SBP_bac_5"/>
    <property type="match status" value="1"/>
</dbReference>
<evidence type="ECO:0000259" key="2">
    <source>
        <dbReference type="Pfam" id="PF00496"/>
    </source>
</evidence>
<comment type="caution">
    <text evidence="3">The sequence shown here is derived from an EMBL/GenBank/DDBJ whole genome shotgun (WGS) entry which is preliminary data.</text>
</comment>
<dbReference type="RefSeq" id="WP_189671168.1">
    <property type="nucleotide sequence ID" value="NZ_BNAS01000007.1"/>
</dbReference>
<feature type="chain" id="PRO_5038537279" evidence="1">
    <location>
        <begin position="24"/>
        <end position="561"/>
    </location>
</feature>
<dbReference type="PROSITE" id="PS51257">
    <property type="entry name" value="PROKAR_LIPOPROTEIN"/>
    <property type="match status" value="1"/>
</dbReference>
<dbReference type="GO" id="GO:0043190">
    <property type="term" value="C:ATP-binding cassette (ABC) transporter complex"/>
    <property type="evidence" value="ECO:0007669"/>
    <property type="project" value="InterPro"/>
</dbReference>
<dbReference type="SUPFAM" id="SSF53850">
    <property type="entry name" value="Periplasmic binding protein-like II"/>
    <property type="match status" value="1"/>
</dbReference>
<dbReference type="PANTHER" id="PTHR30290">
    <property type="entry name" value="PERIPLASMIC BINDING COMPONENT OF ABC TRANSPORTER"/>
    <property type="match status" value="1"/>
</dbReference>
<keyword evidence="4" id="KW-1185">Reference proteome</keyword>
<reference evidence="3" key="2">
    <citation type="submission" date="2020-09" db="EMBL/GenBank/DDBJ databases">
        <authorList>
            <person name="Sun Q."/>
            <person name="Zhou Y."/>
        </authorList>
    </citation>
    <scope>NUCLEOTIDE SEQUENCE</scope>
    <source>
        <strain evidence="3">CGMCC 4.7398</strain>
    </source>
</reference>
<name>A0A919KZE7_9MICO</name>
<evidence type="ECO:0000313" key="4">
    <source>
        <dbReference type="Proteomes" id="UP000627369"/>
    </source>
</evidence>
<dbReference type="PANTHER" id="PTHR30290:SF83">
    <property type="entry name" value="ABC TRANSPORTER SUBSTRATE-BINDING PROTEIN"/>
    <property type="match status" value="1"/>
</dbReference>
<dbReference type="GO" id="GO:0042597">
    <property type="term" value="C:periplasmic space"/>
    <property type="evidence" value="ECO:0007669"/>
    <property type="project" value="UniProtKB-ARBA"/>
</dbReference>
<keyword evidence="1" id="KW-0732">Signal</keyword>
<feature type="domain" description="Solute-binding protein family 5" evidence="2">
    <location>
        <begin position="84"/>
        <end position="477"/>
    </location>
</feature>
<dbReference type="InterPro" id="IPR039424">
    <property type="entry name" value="SBP_5"/>
</dbReference>
<evidence type="ECO:0000313" key="3">
    <source>
        <dbReference type="EMBL" id="GHH78267.1"/>
    </source>
</evidence>
<organism evidence="3 4">
    <name type="scientific">Promicromonospora soli</name>
    <dbReference type="NCBI Taxonomy" id="2035533"/>
    <lineage>
        <taxon>Bacteria</taxon>
        <taxon>Bacillati</taxon>
        <taxon>Actinomycetota</taxon>
        <taxon>Actinomycetes</taxon>
        <taxon>Micrococcales</taxon>
        <taxon>Promicromonosporaceae</taxon>
        <taxon>Promicromonospora</taxon>
    </lineage>
</organism>
<dbReference type="PIRSF" id="PIRSF002741">
    <property type="entry name" value="MppA"/>
    <property type="match status" value="1"/>
</dbReference>
<accession>A0A919KZE7</accession>
<dbReference type="InterPro" id="IPR000914">
    <property type="entry name" value="SBP_5_dom"/>
</dbReference>
<feature type="signal peptide" evidence="1">
    <location>
        <begin position="1"/>
        <end position="23"/>
    </location>
</feature>
<reference evidence="3" key="1">
    <citation type="journal article" date="2014" name="Int. J. Syst. Evol. Microbiol.">
        <title>Complete genome sequence of Corynebacterium casei LMG S-19264T (=DSM 44701T), isolated from a smear-ripened cheese.</title>
        <authorList>
            <consortium name="US DOE Joint Genome Institute (JGI-PGF)"/>
            <person name="Walter F."/>
            <person name="Albersmeier A."/>
            <person name="Kalinowski J."/>
            <person name="Ruckert C."/>
        </authorList>
    </citation>
    <scope>NUCLEOTIDE SEQUENCE</scope>
    <source>
        <strain evidence="3">CGMCC 4.7398</strain>
    </source>
</reference>
<dbReference type="InterPro" id="IPR030678">
    <property type="entry name" value="Peptide/Ni-bd"/>
</dbReference>
<dbReference type="Gene3D" id="3.10.105.10">
    <property type="entry name" value="Dipeptide-binding Protein, Domain 3"/>
    <property type="match status" value="1"/>
</dbReference>
<sequence>MTPRKRLVGFGAFALAASLVLTACGGGGGGEEPPAEGESTGIVTVGNGEPQNPLIPARTNEVFGGLVVTNIFAGLSYYDAEGAVHNDVAESIESDDNQTWNVTLQDGWEFSDGTPVTAKSFVDAWNWAAYGPNGANLASFFSSIEGFTEAQGEYEIDDEGNVKVITEPETETMSGLEVVSDTEFTIKLSQPESDFPIRLGYAAYYPLPEVFFDDPEAFGEAPIGNGPYVLDSWEHDSAITLLPNESYQGDRAAQNGGIELIAYTDEDAQYNDLLSGNLDIVQNVPASAFATFEEELGERAVNQPAATLGAMSVPEWVEEFSGEAGLMRRKALSMAINREEITETLYAGARTPARDFTSPVIDGWSDSIPGNEVLDYNPEEAKALWDEAEQMEPWGDKVLEIHTNTDSDHQEWVEAACNGYENDLGIQCEMVGYPTFDEFLNERDKGKGGKIDGLFRAGWAADYPSLQNYLGPIYTKAALAGSNDSKYVNEEFEAKLTEAAGAATTEEANALYNEAQEILFQDMPGIPLWYYNTTAGYSELVENAQFGWDDAPLLYQVTKTE</sequence>
<dbReference type="Gene3D" id="3.90.76.10">
    <property type="entry name" value="Dipeptide-binding Protein, Domain 1"/>
    <property type="match status" value="1"/>
</dbReference>
<dbReference type="Proteomes" id="UP000627369">
    <property type="component" value="Unassembled WGS sequence"/>
</dbReference>
<proteinExistence type="predicted"/>
<dbReference type="AlphaFoldDB" id="A0A919KZE7"/>
<protein>
    <submittedName>
        <fullName evidence="3">ABC transporter substrate-binding protein</fullName>
    </submittedName>
</protein>